<dbReference type="InterPro" id="IPR042216">
    <property type="entry name" value="MitoNEET_CISD"/>
</dbReference>
<name>A0A938BRT3_UNCW3</name>
<reference evidence="6" key="1">
    <citation type="submission" date="2019-03" db="EMBL/GenBank/DDBJ databases">
        <title>Lake Tanganyika Metagenome-Assembled Genomes (MAGs).</title>
        <authorList>
            <person name="Tran P."/>
        </authorList>
    </citation>
    <scope>NUCLEOTIDE SEQUENCE</scope>
    <source>
        <strain evidence="6">K_DeepCast_150m_m2_040</strain>
    </source>
</reference>
<dbReference type="AlphaFoldDB" id="A0A938BRT3"/>
<dbReference type="Pfam" id="PF09360">
    <property type="entry name" value="zf-CDGSH"/>
    <property type="match status" value="2"/>
</dbReference>
<keyword evidence="3" id="KW-0408">Iron</keyword>
<evidence type="ECO:0000259" key="5">
    <source>
        <dbReference type="SMART" id="SM00704"/>
    </source>
</evidence>
<dbReference type="PIRSF" id="PIRSF009180">
    <property type="entry name" value="UCP009180"/>
    <property type="match status" value="1"/>
</dbReference>
<keyword evidence="2" id="KW-0479">Metal-binding</keyword>
<dbReference type="SMART" id="SM00704">
    <property type="entry name" value="ZnF_CDGSH"/>
    <property type="match status" value="2"/>
</dbReference>
<comment type="caution">
    <text evidence="6">The sequence shown here is derived from an EMBL/GenBank/DDBJ whole genome shotgun (WGS) entry which is preliminary data.</text>
</comment>
<protein>
    <submittedName>
        <fullName evidence="6">Iron-binding protein</fullName>
    </submittedName>
</protein>
<dbReference type="EMBL" id="VGIR01000052">
    <property type="protein sequence ID" value="MBM3331950.1"/>
    <property type="molecule type" value="Genomic_DNA"/>
</dbReference>
<dbReference type="InterPro" id="IPR010693">
    <property type="entry name" value="Divergent_4Fe-4S_mono-cluster"/>
</dbReference>
<accession>A0A938BRT3</accession>
<dbReference type="InterPro" id="IPR052950">
    <property type="entry name" value="CISD"/>
</dbReference>
<evidence type="ECO:0000256" key="1">
    <source>
        <dbReference type="ARBA" id="ARBA00022714"/>
    </source>
</evidence>
<dbReference type="Pfam" id="PF06902">
    <property type="entry name" value="Fer4_19"/>
    <property type="match status" value="1"/>
</dbReference>
<feature type="domain" description="Iron-binding zinc finger CDGSH type" evidence="5">
    <location>
        <begin position="182"/>
        <end position="219"/>
    </location>
</feature>
<dbReference type="PANTHER" id="PTHR46491:SF3">
    <property type="entry name" value="CDGSH IRON-SULFUR DOMAIN-CONTAINING PROTEIN 3, MITOCHONDRIAL"/>
    <property type="match status" value="1"/>
</dbReference>
<gene>
    <name evidence="6" type="ORF">FJY68_08900</name>
</gene>
<evidence type="ECO:0000256" key="2">
    <source>
        <dbReference type="ARBA" id="ARBA00022723"/>
    </source>
</evidence>
<dbReference type="GO" id="GO:0051537">
    <property type="term" value="F:2 iron, 2 sulfur cluster binding"/>
    <property type="evidence" value="ECO:0007669"/>
    <property type="project" value="UniProtKB-KW"/>
</dbReference>
<keyword evidence="4" id="KW-0411">Iron-sulfur</keyword>
<evidence type="ECO:0000256" key="4">
    <source>
        <dbReference type="ARBA" id="ARBA00023014"/>
    </source>
</evidence>
<dbReference type="Proteomes" id="UP000779900">
    <property type="component" value="Unassembled WGS sequence"/>
</dbReference>
<organism evidence="6 7">
    <name type="scientific">candidate division WOR-3 bacterium</name>
    <dbReference type="NCBI Taxonomy" id="2052148"/>
    <lineage>
        <taxon>Bacteria</taxon>
        <taxon>Bacteria division WOR-3</taxon>
    </lineage>
</organism>
<proteinExistence type="predicted"/>
<keyword evidence="1" id="KW-0001">2Fe-2S</keyword>
<dbReference type="InterPro" id="IPR018967">
    <property type="entry name" value="FeS-contain_CDGSH-typ"/>
</dbReference>
<evidence type="ECO:0000313" key="7">
    <source>
        <dbReference type="Proteomes" id="UP000779900"/>
    </source>
</evidence>
<sequence length="224" mass="24713">MVVSKNGPYLVSGDLPLRKEISVVGVEGEPEKWRKGGKYRVGPSYRLCRCGRSEEKPFCDDAHARVRFDGSEKASRRSFDEQAETTRGPAIDLKDAESLCSYARFCHPRGGTWELTLNSDDPAKRKSAIRQAGNCPSGRLVVCDRKTGKPIEPKYRPSLSLTEDPQVKVSGPIWVKGGVPIESADGRAYELRNRVTLCRCGGSKNKPYCDGTHIRTGLRDGGRA</sequence>
<dbReference type="Gene3D" id="3.40.5.90">
    <property type="entry name" value="CDGSH iron-sulfur domain, mitoNEET-type"/>
    <property type="match status" value="2"/>
</dbReference>
<feature type="domain" description="Iron-binding zinc finger CDGSH type" evidence="5">
    <location>
        <begin position="21"/>
        <end position="69"/>
    </location>
</feature>
<evidence type="ECO:0000313" key="6">
    <source>
        <dbReference type="EMBL" id="MBM3331950.1"/>
    </source>
</evidence>
<dbReference type="InterPro" id="IPR016548">
    <property type="entry name" value="UCP009180"/>
</dbReference>
<evidence type="ECO:0000256" key="3">
    <source>
        <dbReference type="ARBA" id="ARBA00023004"/>
    </source>
</evidence>
<dbReference type="GO" id="GO:0005737">
    <property type="term" value="C:cytoplasm"/>
    <property type="evidence" value="ECO:0007669"/>
    <property type="project" value="UniProtKB-ARBA"/>
</dbReference>
<dbReference type="PANTHER" id="PTHR46491">
    <property type="entry name" value="CDGSH IRON SULFUR DOMAIN PROTEIN HOMOLOG"/>
    <property type="match status" value="1"/>
</dbReference>
<dbReference type="GO" id="GO:0046872">
    <property type="term" value="F:metal ion binding"/>
    <property type="evidence" value="ECO:0007669"/>
    <property type="project" value="UniProtKB-KW"/>
</dbReference>